<dbReference type="Gene3D" id="3.40.190.150">
    <property type="entry name" value="Bordetella uptake gene, domain 1"/>
    <property type="match status" value="1"/>
</dbReference>
<keyword evidence="4" id="KW-1185">Reference proteome</keyword>
<dbReference type="Pfam" id="PF03401">
    <property type="entry name" value="TctC"/>
    <property type="match status" value="1"/>
</dbReference>
<feature type="region of interest" description="Disordered" evidence="2">
    <location>
        <begin position="8"/>
        <end position="54"/>
    </location>
</feature>
<proteinExistence type="inferred from homology"/>
<dbReference type="AlphaFoldDB" id="A0A1Y0ENV8"/>
<organism evidence="3 4">
    <name type="scientific">Comamonas serinivorans</name>
    <dbReference type="NCBI Taxonomy" id="1082851"/>
    <lineage>
        <taxon>Bacteria</taxon>
        <taxon>Pseudomonadati</taxon>
        <taxon>Pseudomonadota</taxon>
        <taxon>Betaproteobacteria</taxon>
        <taxon>Burkholderiales</taxon>
        <taxon>Comamonadaceae</taxon>
        <taxon>Comamonas</taxon>
    </lineage>
</organism>
<name>A0A1Y0ENV8_9BURK</name>
<comment type="similarity">
    <text evidence="1">Belongs to the UPF0065 (bug) family.</text>
</comment>
<dbReference type="PANTHER" id="PTHR42928:SF5">
    <property type="entry name" value="BLR1237 PROTEIN"/>
    <property type="match status" value="1"/>
</dbReference>
<gene>
    <name evidence="3" type="ORF">CCO03_10885</name>
</gene>
<evidence type="ECO:0000256" key="2">
    <source>
        <dbReference type="SAM" id="MobiDB-lite"/>
    </source>
</evidence>
<dbReference type="PANTHER" id="PTHR42928">
    <property type="entry name" value="TRICARBOXYLATE-BINDING PROTEIN"/>
    <property type="match status" value="1"/>
</dbReference>
<dbReference type="InterPro" id="IPR005064">
    <property type="entry name" value="BUG"/>
</dbReference>
<dbReference type="Gene3D" id="3.40.190.10">
    <property type="entry name" value="Periplasmic binding protein-like II"/>
    <property type="match status" value="1"/>
</dbReference>
<dbReference type="Proteomes" id="UP000196138">
    <property type="component" value="Chromosome"/>
</dbReference>
<feature type="compositionally biased region" description="Basic residues" evidence="2">
    <location>
        <begin position="11"/>
        <end position="20"/>
    </location>
</feature>
<dbReference type="CDD" id="cd07012">
    <property type="entry name" value="PBP2_Bug_TTT"/>
    <property type="match status" value="1"/>
</dbReference>
<accession>A0A1Y0ENV8</accession>
<sequence>MLMVCAAQQNRHSRSLTRRPWRADDDRRRDVNRRHRMNDLKATTRRNTASHLGGSSRRAFVGSAAGWLAGAMGSAALPSWASDSGSQPIRVVVPFAAGGSTDALARLFALHLGKHLKAVTLVENAPGASGTLGVQKVMRAPADGRTLLLGITGSQLIAPALLPTATYTSEKDFIPIGRIAQTGVLVLANGQFAGSTVADMVAESKKSKVPLAYGTWGSGSGGHLVMESVRQHTGMALDQVPYKGEAPVMQAMLGGELAWGTAAASMALLQHVQSGKIKGLGISGGKRWSRLPEVKTFEEQGIPQVPASWFGVFVTKGTAPSVVQRLRQAFDAVYVDPQVHQSLRSLGLDPDPISTAAFTEQIRREADIWRTLVVSSGAKAV</sequence>
<protein>
    <recommendedName>
        <fullName evidence="5">ABC transporter substrate-binding protein</fullName>
    </recommendedName>
</protein>
<dbReference type="InterPro" id="IPR042100">
    <property type="entry name" value="Bug_dom1"/>
</dbReference>
<evidence type="ECO:0008006" key="5">
    <source>
        <dbReference type="Google" id="ProtNLM"/>
    </source>
</evidence>
<evidence type="ECO:0000256" key="1">
    <source>
        <dbReference type="ARBA" id="ARBA00006987"/>
    </source>
</evidence>
<dbReference type="SUPFAM" id="SSF53850">
    <property type="entry name" value="Periplasmic binding protein-like II"/>
    <property type="match status" value="1"/>
</dbReference>
<evidence type="ECO:0000313" key="4">
    <source>
        <dbReference type="Proteomes" id="UP000196138"/>
    </source>
</evidence>
<evidence type="ECO:0000313" key="3">
    <source>
        <dbReference type="EMBL" id="ARU05130.1"/>
    </source>
</evidence>
<dbReference type="EMBL" id="CP021455">
    <property type="protein sequence ID" value="ARU05130.1"/>
    <property type="molecule type" value="Genomic_DNA"/>
</dbReference>
<reference evidence="3 4" key="1">
    <citation type="submission" date="2017-05" db="EMBL/GenBank/DDBJ databases">
        <authorList>
            <person name="Song R."/>
            <person name="Chenine A.L."/>
            <person name="Ruprecht R.M."/>
        </authorList>
    </citation>
    <scope>NUCLEOTIDE SEQUENCE [LARGE SCALE GENOMIC DNA]</scope>
    <source>
        <strain evidence="3 4">DSM 26136</strain>
    </source>
</reference>
<dbReference type="KEGG" id="cser:CCO03_10885"/>